<protein>
    <submittedName>
        <fullName evidence="2">Uncharacterized protein</fullName>
    </submittedName>
</protein>
<dbReference type="EMBL" id="JADGJD010001212">
    <property type="protein sequence ID" value="KAJ3045807.1"/>
    <property type="molecule type" value="Genomic_DNA"/>
</dbReference>
<feature type="compositionally biased region" description="Polar residues" evidence="1">
    <location>
        <begin position="334"/>
        <end position="347"/>
    </location>
</feature>
<accession>A0AAD5S705</accession>
<reference evidence="2" key="1">
    <citation type="submission" date="2020-05" db="EMBL/GenBank/DDBJ databases">
        <title>Phylogenomic resolution of chytrid fungi.</title>
        <authorList>
            <person name="Stajich J.E."/>
            <person name="Amses K."/>
            <person name="Simmons R."/>
            <person name="Seto K."/>
            <person name="Myers J."/>
            <person name="Bonds A."/>
            <person name="Quandt C.A."/>
            <person name="Barry K."/>
            <person name="Liu P."/>
            <person name="Grigoriev I."/>
            <person name="Longcore J.E."/>
            <person name="James T.Y."/>
        </authorList>
    </citation>
    <scope>NUCLEOTIDE SEQUENCE</scope>
    <source>
        <strain evidence="2">JEL0318</strain>
    </source>
</reference>
<feature type="compositionally biased region" description="Basic and acidic residues" evidence="1">
    <location>
        <begin position="223"/>
        <end position="233"/>
    </location>
</feature>
<organism evidence="2 3">
    <name type="scientific">Rhizophlyctis rosea</name>
    <dbReference type="NCBI Taxonomy" id="64517"/>
    <lineage>
        <taxon>Eukaryota</taxon>
        <taxon>Fungi</taxon>
        <taxon>Fungi incertae sedis</taxon>
        <taxon>Chytridiomycota</taxon>
        <taxon>Chytridiomycota incertae sedis</taxon>
        <taxon>Chytridiomycetes</taxon>
        <taxon>Rhizophlyctidales</taxon>
        <taxon>Rhizophlyctidaceae</taxon>
        <taxon>Rhizophlyctis</taxon>
    </lineage>
</organism>
<feature type="region of interest" description="Disordered" evidence="1">
    <location>
        <begin position="330"/>
        <end position="352"/>
    </location>
</feature>
<keyword evidence="3" id="KW-1185">Reference proteome</keyword>
<proteinExistence type="predicted"/>
<feature type="region of interest" description="Disordered" evidence="1">
    <location>
        <begin position="214"/>
        <end position="233"/>
    </location>
</feature>
<name>A0AAD5S705_9FUNG</name>
<evidence type="ECO:0000256" key="1">
    <source>
        <dbReference type="SAM" id="MobiDB-lite"/>
    </source>
</evidence>
<gene>
    <name evidence="2" type="ORF">HK097_001114</name>
</gene>
<dbReference type="AlphaFoldDB" id="A0AAD5S705"/>
<sequence>MSNLIPAKFNLSNFQNPFTTHQPLTWRQVALGLGVTTATLLTTIYLLPPPPQKSKLRFSASKKINAPASTLYAIVGDYFTGGHASILPPQFCNLIATPIDASSLTVDEITTHVKPPINISFSTSVLGASLQTKAVVYFPSQNKIVETVKEKGLTTSFVFTEEADGWTKVTIESVVEQRGNNVVWWGEQKFWPWAFLPVYKEELGRLEEVVRRQGGDEVNPGGEVEKKETKDKKKSLKERQEEIFKLGEEIVTHTTTVNERLVEGRNDLRVTLSLRPLDVEHCLCELNKYFRYERGEMTKVRLYTGASERVIPEKVIKLADKRKALWAKEVAENAQPSKRQRTASNGTEEFEGRRLTRSMMAAKLASQSVDIA</sequence>
<evidence type="ECO:0000313" key="3">
    <source>
        <dbReference type="Proteomes" id="UP001212841"/>
    </source>
</evidence>
<comment type="caution">
    <text evidence="2">The sequence shown here is derived from an EMBL/GenBank/DDBJ whole genome shotgun (WGS) entry which is preliminary data.</text>
</comment>
<evidence type="ECO:0000313" key="2">
    <source>
        <dbReference type="EMBL" id="KAJ3045807.1"/>
    </source>
</evidence>
<dbReference type="Proteomes" id="UP001212841">
    <property type="component" value="Unassembled WGS sequence"/>
</dbReference>